<dbReference type="AlphaFoldDB" id="A0A8J7IQZ2"/>
<dbReference type="Pfam" id="PF00254">
    <property type="entry name" value="FKBP_C"/>
    <property type="match status" value="1"/>
</dbReference>
<proteinExistence type="inferred from homology"/>
<dbReference type="RefSeq" id="WP_199385339.1">
    <property type="nucleotide sequence ID" value="NZ_JAEMHM010000014.1"/>
</dbReference>
<gene>
    <name evidence="9" type="ORF">JFN93_17065</name>
</gene>
<evidence type="ECO:0000256" key="3">
    <source>
        <dbReference type="ARBA" id="ARBA00023110"/>
    </source>
</evidence>
<dbReference type="InterPro" id="IPR001179">
    <property type="entry name" value="PPIase_FKBP_dom"/>
</dbReference>
<accession>A0A8J7IQZ2</accession>
<feature type="signal peptide" evidence="7">
    <location>
        <begin position="1"/>
        <end position="20"/>
    </location>
</feature>
<name>A0A8J7IQZ2_9BACT</name>
<keyword evidence="7" id="KW-0732">Signal</keyword>
<dbReference type="InterPro" id="IPR036944">
    <property type="entry name" value="PPIase_FKBP_N_sf"/>
</dbReference>
<keyword evidence="4 5" id="KW-0413">Isomerase</keyword>
<evidence type="ECO:0000256" key="1">
    <source>
        <dbReference type="ARBA" id="ARBA00000971"/>
    </source>
</evidence>
<dbReference type="FunFam" id="3.10.50.40:FF:000006">
    <property type="entry name" value="Peptidyl-prolyl cis-trans isomerase"/>
    <property type="match status" value="1"/>
</dbReference>
<dbReference type="EC" id="5.2.1.8" evidence="6"/>
<dbReference type="Proteomes" id="UP000636888">
    <property type="component" value="Unassembled WGS sequence"/>
</dbReference>
<dbReference type="GO" id="GO:0003755">
    <property type="term" value="F:peptidyl-prolyl cis-trans isomerase activity"/>
    <property type="evidence" value="ECO:0007669"/>
    <property type="project" value="UniProtKB-UniRule"/>
</dbReference>
<keyword evidence="3 5" id="KW-0697">Rotamase</keyword>
<organism evidence="9 10">
    <name type="scientific">Geomesophilobacter sediminis</name>
    <dbReference type="NCBI Taxonomy" id="2798584"/>
    <lineage>
        <taxon>Bacteria</taxon>
        <taxon>Pseudomonadati</taxon>
        <taxon>Thermodesulfobacteriota</taxon>
        <taxon>Desulfuromonadia</taxon>
        <taxon>Geobacterales</taxon>
        <taxon>Geobacteraceae</taxon>
        <taxon>Geomesophilobacter</taxon>
    </lineage>
</organism>
<dbReference type="PANTHER" id="PTHR43811">
    <property type="entry name" value="FKBP-TYPE PEPTIDYL-PROLYL CIS-TRANS ISOMERASE FKPA"/>
    <property type="match status" value="1"/>
</dbReference>
<reference evidence="9" key="1">
    <citation type="submission" date="2020-12" db="EMBL/GenBank/DDBJ databases">
        <title>Geomonas sp. Red875, isolated from river sediment.</title>
        <authorList>
            <person name="Xu Z."/>
            <person name="Zhang Z."/>
            <person name="Masuda Y."/>
            <person name="Itoh H."/>
            <person name="Senoo K."/>
        </authorList>
    </citation>
    <scope>NUCLEOTIDE SEQUENCE</scope>
    <source>
        <strain evidence="9">Red875</strain>
    </source>
</reference>
<evidence type="ECO:0000256" key="6">
    <source>
        <dbReference type="RuleBase" id="RU003915"/>
    </source>
</evidence>
<evidence type="ECO:0000256" key="4">
    <source>
        <dbReference type="ARBA" id="ARBA00023235"/>
    </source>
</evidence>
<dbReference type="PANTHER" id="PTHR43811:SF19">
    <property type="entry name" value="39 KDA FK506-BINDING NUCLEAR PROTEIN"/>
    <property type="match status" value="1"/>
</dbReference>
<protein>
    <recommendedName>
        <fullName evidence="6">Peptidyl-prolyl cis-trans isomerase</fullName>
        <ecNumber evidence="6">5.2.1.8</ecNumber>
    </recommendedName>
</protein>
<dbReference type="Gene3D" id="1.10.287.460">
    <property type="entry name" value="Peptidyl-prolyl cis-trans isomerase, FKBP-type, N-terminal domain"/>
    <property type="match status" value="1"/>
</dbReference>
<dbReference type="SUPFAM" id="SSF54534">
    <property type="entry name" value="FKBP-like"/>
    <property type="match status" value="1"/>
</dbReference>
<comment type="caution">
    <text evidence="9">The sequence shown here is derived from an EMBL/GenBank/DDBJ whole genome shotgun (WGS) entry which is preliminary data.</text>
</comment>
<dbReference type="Pfam" id="PF01346">
    <property type="entry name" value="FKBP_N"/>
    <property type="match status" value="1"/>
</dbReference>
<feature type="domain" description="PPIase FKBP-type" evidence="8">
    <location>
        <begin position="135"/>
        <end position="221"/>
    </location>
</feature>
<keyword evidence="10" id="KW-1185">Reference proteome</keyword>
<dbReference type="InterPro" id="IPR000774">
    <property type="entry name" value="PPIase_FKBP_N"/>
</dbReference>
<dbReference type="Gene3D" id="3.10.50.40">
    <property type="match status" value="1"/>
</dbReference>
<evidence type="ECO:0000259" key="8">
    <source>
        <dbReference type="PROSITE" id="PS50059"/>
    </source>
</evidence>
<dbReference type="InterPro" id="IPR046357">
    <property type="entry name" value="PPIase_dom_sf"/>
</dbReference>
<dbReference type="GO" id="GO:0006457">
    <property type="term" value="P:protein folding"/>
    <property type="evidence" value="ECO:0007669"/>
    <property type="project" value="InterPro"/>
</dbReference>
<dbReference type="EMBL" id="JAEMHM010000014">
    <property type="protein sequence ID" value="MBJ6726423.1"/>
    <property type="molecule type" value="Genomic_DNA"/>
</dbReference>
<comment type="similarity">
    <text evidence="2 6">Belongs to the FKBP-type PPIase family.</text>
</comment>
<evidence type="ECO:0000256" key="5">
    <source>
        <dbReference type="PROSITE-ProRule" id="PRU00277"/>
    </source>
</evidence>
<evidence type="ECO:0000256" key="7">
    <source>
        <dbReference type="SAM" id="SignalP"/>
    </source>
</evidence>
<sequence length="223" mass="23967">MLRIIIVAMLFLFITIPSFAVEGPKNEDEKTLYAIGLTVARSLSVFNLSPAELEHVKQGITDAVEGKKPAVDLADYTGKVQELARARRKAQGEKAAAAGKEFLEKAAGEKGAVKTDSGMVYQSLKDGSGASPTATDTVKVNYRGTLVDGKEFDSSYKRGTPAEFRLDGVIKCWTEGLQKMKEGGKARFVCPSTLAYGDAGAGELILPGSTLNFEVELLEIKKK</sequence>
<comment type="catalytic activity">
    <reaction evidence="1 5 6">
        <text>[protein]-peptidylproline (omega=180) = [protein]-peptidylproline (omega=0)</text>
        <dbReference type="Rhea" id="RHEA:16237"/>
        <dbReference type="Rhea" id="RHEA-COMP:10747"/>
        <dbReference type="Rhea" id="RHEA-COMP:10748"/>
        <dbReference type="ChEBI" id="CHEBI:83833"/>
        <dbReference type="ChEBI" id="CHEBI:83834"/>
        <dbReference type="EC" id="5.2.1.8"/>
    </reaction>
</comment>
<feature type="chain" id="PRO_5035273455" description="Peptidyl-prolyl cis-trans isomerase" evidence="7">
    <location>
        <begin position="21"/>
        <end position="223"/>
    </location>
</feature>
<evidence type="ECO:0000313" key="10">
    <source>
        <dbReference type="Proteomes" id="UP000636888"/>
    </source>
</evidence>
<dbReference type="PROSITE" id="PS50059">
    <property type="entry name" value="FKBP_PPIASE"/>
    <property type="match status" value="1"/>
</dbReference>
<evidence type="ECO:0000256" key="2">
    <source>
        <dbReference type="ARBA" id="ARBA00006577"/>
    </source>
</evidence>
<evidence type="ECO:0000313" key="9">
    <source>
        <dbReference type="EMBL" id="MBJ6726423.1"/>
    </source>
</evidence>